<dbReference type="EMBL" id="ML995499">
    <property type="protein sequence ID" value="KAF2137834.1"/>
    <property type="molecule type" value="Genomic_DNA"/>
</dbReference>
<dbReference type="PROSITE" id="PS51293">
    <property type="entry name" value="SANT"/>
    <property type="match status" value="1"/>
</dbReference>
<dbReference type="Pfam" id="PF00249">
    <property type="entry name" value="Myb_DNA-binding"/>
    <property type="match status" value="1"/>
</dbReference>
<dbReference type="AlphaFoldDB" id="A0A6A6B3Q4"/>
<gene>
    <name evidence="3" type="ORF">K452DRAFT_311971</name>
</gene>
<dbReference type="CDD" id="cd00167">
    <property type="entry name" value="SANT"/>
    <property type="match status" value="1"/>
</dbReference>
<dbReference type="OrthoDB" id="6133115at2759"/>
<accession>A0A6A6B3Q4</accession>
<evidence type="ECO:0000313" key="3">
    <source>
        <dbReference type="EMBL" id="KAF2137834.1"/>
    </source>
</evidence>
<dbReference type="Gene3D" id="1.10.10.60">
    <property type="entry name" value="Homeodomain-like"/>
    <property type="match status" value="1"/>
</dbReference>
<sequence>MPPSSQKNNKRKHAETAASLDDTIYTTRRRTPSPRTPARTPSPPLSDNARRVAFGLRSLKAKPAAERPQHAFSSARSPSQHPPRGAANPGSTPTPTAAEEEEDAAKDAHDETAPLPPGQLLLPQALTSPLTRERAIRAIQANLPAPHRFIPTSAALTTFAFEPPEDTFSEDEHARFVRAVGDAGKDFERIAAVVGGGRSTSECIRYWYAWKNDLKREGEWRGVKRGLRLGRERRELRGLADVDGAGDGDRGLVVLARTAPSSERSCLPSSTPSSP</sequence>
<evidence type="ECO:0000256" key="1">
    <source>
        <dbReference type="SAM" id="MobiDB-lite"/>
    </source>
</evidence>
<organism evidence="3 4">
    <name type="scientific">Aplosporella prunicola CBS 121167</name>
    <dbReference type="NCBI Taxonomy" id="1176127"/>
    <lineage>
        <taxon>Eukaryota</taxon>
        <taxon>Fungi</taxon>
        <taxon>Dikarya</taxon>
        <taxon>Ascomycota</taxon>
        <taxon>Pezizomycotina</taxon>
        <taxon>Dothideomycetes</taxon>
        <taxon>Dothideomycetes incertae sedis</taxon>
        <taxon>Botryosphaeriales</taxon>
        <taxon>Aplosporellaceae</taxon>
        <taxon>Aplosporella</taxon>
    </lineage>
</organism>
<evidence type="ECO:0000313" key="4">
    <source>
        <dbReference type="Proteomes" id="UP000799438"/>
    </source>
</evidence>
<protein>
    <recommendedName>
        <fullName evidence="2">SANT domain-containing protein</fullName>
    </recommendedName>
</protein>
<keyword evidence="4" id="KW-1185">Reference proteome</keyword>
<name>A0A6A6B3Q4_9PEZI</name>
<dbReference type="RefSeq" id="XP_033393549.1">
    <property type="nucleotide sequence ID" value="XM_033543487.1"/>
</dbReference>
<dbReference type="SUPFAM" id="SSF46689">
    <property type="entry name" value="Homeodomain-like"/>
    <property type="match status" value="1"/>
</dbReference>
<feature type="region of interest" description="Disordered" evidence="1">
    <location>
        <begin position="1"/>
        <end position="122"/>
    </location>
</feature>
<reference evidence="3" key="1">
    <citation type="journal article" date="2020" name="Stud. Mycol.">
        <title>101 Dothideomycetes genomes: a test case for predicting lifestyles and emergence of pathogens.</title>
        <authorList>
            <person name="Haridas S."/>
            <person name="Albert R."/>
            <person name="Binder M."/>
            <person name="Bloem J."/>
            <person name="Labutti K."/>
            <person name="Salamov A."/>
            <person name="Andreopoulos B."/>
            <person name="Baker S."/>
            <person name="Barry K."/>
            <person name="Bills G."/>
            <person name="Bluhm B."/>
            <person name="Cannon C."/>
            <person name="Castanera R."/>
            <person name="Culley D."/>
            <person name="Daum C."/>
            <person name="Ezra D."/>
            <person name="Gonzalez J."/>
            <person name="Henrissat B."/>
            <person name="Kuo A."/>
            <person name="Liang C."/>
            <person name="Lipzen A."/>
            <person name="Lutzoni F."/>
            <person name="Magnuson J."/>
            <person name="Mondo S."/>
            <person name="Nolan M."/>
            <person name="Ohm R."/>
            <person name="Pangilinan J."/>
            <person name="Park H.-J."/>
            <person name="Ramirez L."/>
            <person name="Alfaro M."/>
            <person name="Sun H."/>
            <person name="Tritt A."/>
            <person name="Yoshinaga Y."/>
            <person name="Zwiers L.-H."/>
            <person name="Turgeon B."/>
            <person name="Goodwin S."/>
            <person name="Spatafora J."/>
            <person name="Crous P."/>
            <person name="Grigoriev I."/>
        </authorList>
    </citation>
    <scope>NUCLEOTIDE SEQUENCE</scope>
    <source>
        <strain evidence="3">CBS 121167</strain>
    </source>
</reference>
<dbReference type="GeneID" id="54300984"/>
<dbReference type="InterPro" id="IPR001005">
    <property type="entry name" value="SANT/Myb"/>
</dbReference>
<feature type="domain" description="SANT" evidence="2">
    <location>
        <begin position="163"/>
        <end position="215"/>
    </location>
</feature>
<evidence type="ECO:0000259" key="2">
    <source>
        <dbReference type="PROSITE" id="PS51293"/>
    </source>
</evidence>
<dbReference type="SMART" id="SM00717">
    <property type="entry name" value="SANT"/>
    <property type="match status" value="1"/>
</dbReference>
<proteinExistence type="predicted"/>
<dbReference type="Proteomes" id="UP000799438">
    <property type="component" value="Unassembled WGS sequence"/>
</dbReference>
<dbReference type="InterPro" id="IPR009057">
    <property type="entry name" value="Homeodomain-like_sf"/>
</dbReference>
<dbReference type="InterPro" id="IPR017884">
    <property type="entry name" value="SANT_dom"/>
</dbReference>